<gene>
    <name evidence="3" type="ORF">SAMN06272737_103200</name>
</gene>
<dbReference type="Proteomes" id="UP000198403">
    <property type="component" value="Unassembled WGS sequence"/>
</dbReference>
<evidence type="ECO:0000313" key="4">
    <source>
        <dbReference type="Proteomes" id="UP000198403"/>
    </source>
</evidence>
<feature type="domain" description="YbaK/aminoacyl-tRNA synthetase-associated" evidence="2">
    <location>
        <begin position="31"/>
        <end position="149"/>
    </location>
</feature>
<dbReference type="InterPro" id="IPR036754">
    <property type="entry name" value="YbaK/aa-tRNA-synt-asso_dom_sf"/>
</dbReference>
<dbReference type="InterPro" id="IPR007214">
    <property type="entry name" value="YbaK/aa-tRNA-synth-assoc-dom"/>
</dbReference>
<accession>A0A238VHM6</accession>
<dbReference type="Pfam" id="PF04073">
    <property type="entry name" value="tRNA_edit"/>
    <property type="match status" value="1"/>
</dbReference>
<sequence length="181" mass="18354">MTPPEHPRVAEVARLLRAAGATGTVRHLPDSARSAAAAAAQLGVEVGAIANSLVFDVGGNPLLVLTSGAHRVDETLVATLLGVPGISRATPEFVRRHTGQAIGGVAPIGHPEPIGTLVDIELARYDQVWAAAGHPHTVFPTTYDELLRLTGGTAAEVGTGPTASTPTAEAASTPTAEAAAR</sequence>
<dbReference type="GO" id="GO:0002161">
    <property type="term" value="F:aminoacyl-tRNA deacylase activity"/>
    <property type="evidence" value="ECO:0007669"/>
    <property type="project" value="InterPro"/>
</dbReference>
<dbReference type="SUPFAM" id="SSF55826">
    <property type="entry name" value="YbaK/ProRS associated domain"/>
    <property type="match status" value="1"/>
</dbReference>
<proteinExistence type="predicted"/>
<dbReference type="Gene3D" id="3.90.960.10">
    <property type="entry name" value="YbaK/aminoacyl-tRNA synthetase-associated domain"/>
    <property type="match status" value="1"/>
</dbReference>
<protein>
    <submittedName>
        <fullName evidence="3">Cys-tRNA(Pro) deacylase, prolyl-tRNA editing enzyme YbaK/EbsC</fullName>
    </submittedName>
</protein>
<reference evidence="3 4" key="1">
    <citation type="submission" date="2017-06" db="EMBL/GenBank/DDBJ databases">
        <authorList>
            <person name="Kim H.J."/>
            <person name="Triplett B.A."/>
        </authorList>
    </citation>
    <scope>NUCLEOTIDE SEQUENCE [LARGE SCALE GENOMIC DNA]</scope>
    <source>
        <strain evidence="3 4">DSM 44272</strain>
    </source>
</reference>
<dbReference type="CDD" id="cd04333">
    <property type="entry name" value="ProX_deacylase"/>
    <property type="match status" value="1"/>
</dbReference>
<name>A0A238VHM6_9ACTN</name>
<evidence type="ECO:0000259" key="2">
    <source>
        <dbReference type="Pfam" id="PF04073"/>
    </source>
</evidence>
<evidence type="ECO:0000256" key="1">
    <source>
        <dbReference type="SAM" id="MobiDB-lite"/>
    </source>
</evidence>
<feature type="compositionally biased region" description="Low complexity" evidence="1">
    <location>
        <begin position="158"/>
        <end position="181"/>
    </location>
</feature>
<dbReference type="EMBL" id="FZNO01000003">
    <property type="protein sequence ID" value="SNR33902.1"/>
    <property type="molecule type" value="Genomic_DNA"/>
</dbReference>
<keyword evidence="4" id="KW-1185">Reference proteome</keyword>
<dbReference type="AlphaFoldDB" id="A0A238VHM6"/>
<dbReference type="RefSeq" id="WP_089335328.1">
    <property type="nucleotide sequence ID" value="NZ_FZNO01000003.1"/>
</dbReference>
<organism evidence="3 4">
    <name type="scientific">Blastococcus mobilis</name>
    <dbReference type="NCBI Taxonomy" id="1938746"/>
    <lineage>
        <taxon>Bacteria</taxon>
        <taxon>Bacillati</taxon>
        <taxon>Actinomycetota</taxon>
        <taxon>Actinomycetes</taxon>
        <taxon>Geodermatophilales</taxon>
        <taxon>Geodermatophilaceae</taxon>
        <taxon>Blastococcus</taxon>
    </lineage>
</organism>
<evidence type="ECO:0000313" key="3">
    <source>
        <dbReference type="EMBL" id="SNR33902.1"/>
    </source>
</evidence>
<feature type="region of interest" description="Disordered" evidence="1">
    <location>
        <begin position="154"/>
        <end position="181"/>
    </location>
</feature>
<dbReference type="OrthoDB" id="8536235at2"/>
<dbReference type="PANTHER" id="PTHR30411:SF1">
    <property type="entry name" value="CYTOPLASMIC PROTEIN"/>
    <property type="match status" value="1"/>
</dbReference>
<dbReference type="PANTHER" id="PTHR30411">
    <property type="entry name" value="CYTOPLASMIC PROTEIN"/>
    <property type="match status" value="1"/>
</dbReference>